<dbReference type="GO" id="GO:0000793">
    <property type="term" value="C:condensed chromosome"/>
    <property type="evidence" value="ECO:0007669"/>
    <property type="project" value="TreeGrafter"/>
</dbReference>
<dbReference type="PANTHER" id="PTHR46060:SF2">
    <property type="entry name" value="HISTONE-LYSINE N-METHYLTRANSFERASE SETMAR"/>
    <property type="match status" value="1"/>
</dbReference>
<evidence type="ECO:0000313" key="2">
    <source>
        <dbReference type="Proteomes" id="UP000499080"/>
    </source>
</evidence>
<dbReference type="InterPro" id="IPR052709">
    <property type="entry name" value="Transposase-MT_Hybrid"/>
</dbReference>
<evidence type="ECO:0000313" key="1">
    <source>
        <dbReference type="EMBL" id="GBO19455.1"/>
    </source>
</evidence>
<sequence length="249" mass="29462">MFQHIASELDVCQKTIVNALKRIDLTFKFNRWVPHELTDEDKRKRKAPWFRDQRKEKILDRIVTCDEKWVYYNNTSRKGGWLAPGEPAGSVARRVLTNQKVFLCVCWDCRGIIYKEYLKSGQTVNSAIHSNMLIKVRDAIREKRRNEFRRKVVLFHQYNARPHVSMMTGWTLYKLEWDLMQHPPYSPDMAPSDFYLFSHLQLHLDGEIFNSNEEFINVIVLFLDSLTPQFFAEGLKSRQNVMSKINCAI</sequence>
<gene>
    <name evidence="1" type="primary">SETMAR_161</name>
    <name evidence="1" type="ORF">AVEN_43436_1</name>
</gene>
<keyword evidence="1" id="KW-0489">Methyltransferase</keyword>
<dbReference type="GO" id="GO:0044774">
    <property type="term" value="P:mitotic DNA integrity checkpoint signaling"/>
    <property type="evidence" value="ECO:0007669"/>
    <property type="project" value="TreeGrafter"/>
</dbReference>
<organism evidence="1 2">
    <name type="scientific">Araneus ventricosus</name>
    <name type="common">Orbweaver spider</name>
    <name type="synonym">Epeira ventricosa</name>
    <dbReference type="NCBI Taxonomy" id="182803"/>
    <lineage>
        <taxon>Eukaryota</taxon>
        <taxon>Metazoa</taxon>
        <taxon>Ecdysozoa</taxon>
        <taxon>Arthropoda</taxon>
        <taxon>Chelicerata</taxon>
        <taxon>Arachnida</taxon>
        <taxon>Araneae</taxon>
        <taxon>Araneomorphae</taxon>
        <taxon>Entelegynae</taxon>
        <taxon>Araneoidea</taxon>
        <taxon>Araneidae</taxon>
        <taxon>Araneus</taxon>
    </lineage>
</organism>
<dbReference type="GO" id="GO:0006303">
    <property type="term" value="P:double-strand break repair via nonhomologous end joining"/>
    <property type="evidence" value="ECO:0007669"/>
    <property type="project" value="TreeGrafter"/>
</dbReference>
<proteinExistence type="predicted"/>
<accession>A0A4Y2V2M1</accession>
<protein>
    <submittedName>
        <fullName evidence="1">Histone-lysine N-methyltransferase SETMAR</fullName>
    </submittedName>
</protein>
<dbReference type="Pfam" id="PF01359">
    <property type="entry name" value="Transposase_1"/>
    <property type="match status" value="1"/>
</dbReference>
<dbReference type="Proteomes" id="UP000499080">
    <property type="component" value="Unassembled WGS sequence"/>
</dbReference>
<dbReference type="GO" id="GO:0015074">
    <property type="term" value="P:DNA integration"/>
    <property type="evidence" value="ECO:0007669"/>
    <property type="project" value="TreeGrafter"/>
</dbReference>
<dbReference type="GO" id="GO:0003690">
    <property type="term" value="F:double-stranded DNA binding"/>
    <property type="evidence" value="ECO:0007669"/>
    <property type="project" value="TreeGrafter"/>
</dbReference>
<dbReference type="OrthoDB" id="6434373at2759"/>
<comment type="caution">
    <text evidence="1">The sequence shown here is derived from an EMBL/GenBank/DDBJ whole genome shotgun (WGS) entry which is preliminary data.</text>
</comment>
<dbReference type="EMBL" id="BGPR01042937">
    <property type="protein sequence ID" value="GBO19455.1"/>
    <property type="molecule type" value="Genomic_DNA"/>
</dbReference>
<dbReference type="Gene3D" id="3.30.420.10">
    <property type="entry name" value="Ribonuclease H-like superfamily/Ribonuclease H"/>
    <property type="match status" value="1"/>
</dbReference>
<dbReference type="GO" id="GO:0044547">
    <property type="term" value="F:DNA topoisomerase binding"/>
    <property type="evidence" value="ECO:0007669"/>
    <property type="project" value="TreeGrafter"/>
</dbReference>
<dbReference type="GO" id="GO:0031297">
    <property type="term" value="P:replication fork processing"/>
    <property type="evidence" value="ECO:0007669"/>
    <property type="project" value="TreeGrafter"/>
</dbReference>
<dbReference type="InterPro" id="IPR001888">
    <property type="entry name" value="Transposase_1"/>
</dbReference>
<dbReference type="InterPro" id="IPR036397">
    <property type="entry name" value="RNaseH_sf"/>
</dbReference>
<dbReference type="AlphaFoldDB" id="A0A4Y2V2M1"/>
<dbReference type="GO" id="GO:0032259">
    <property type="term" value="P:methylation"/>
    <property type="evidence" value="ECO:0007669"/>
    <property type="project" value="UniProtKB-KW"/>
</dbReference>
<dbReference type="GO" id="GO:0035861">
    <property type="term" value="C:site of double-strand break"/>
    <property type="evidence" value="ECO:0007669"/>
    <property type="project" value="TreeGrafter"/>
</dbReference>
<dbReference type="GO" id="GO:0000729">
    <property type="term" value="P:DNA double-strand break processing"/>
    <property type="evidence" value="ECO:0007669"/>
    <property type="project" value="TreeGrafter"/>
</dbReference>
<dbReference type="GO" id="GO:0000014">
    <property type="term" value="F:single-stranded DNA endodeoxyribonuclease activity"/>
    <property type="evidence" value="ECO:0007669"/>
    <property type="project" value="TreeGrafter"/>
</dbReference>
<dbReference type="PANTHER" id="PTHR46060">
    <property type="entry name" value="MARINER MOS1 TRANSPOSASE-LIKE PROTEIN"/>
    <property type="match status" value="1"/>
</dbReference>
<name>A0A4Y2V2M1_ARAVE</name>
<reference evidence="1 2" key="1">
    <citation type="journal article" date="2019" name="Sci. Rep.">
        <title>Orb-weaving spider Araneus ventricosus genome elucidates the spidroin gene catalogue.</title>
        <authorList>
            <person name="Kono N."/>
            <person name="Nakamura H."/>
            <person name="Ohtoshi R."/>
            <person name="Moran D.A.P."/>
            <person name="Shinohara A."/>
            <person name="Yoshida Y."/>
            <person name="Fujiwara M."/>
            <person name="Mori M."/>
            <person name="Tomita M."/>
            <person name="Arakawa K."/>
        </authorList>
    </citation>
    <scope>NUCLEOTIDE SEQUENCE [LARGE SCALE GENOMIC DNA]</scope>
</reference>
<dbReference type="GO" id="GO:0046975">
    <property type="term" value="F:histone H3K36 methyltransferase activity"/>
    <property type="evidence" value="ECO:0007669"/>
    <property type="project" value="TreeGrafter"/>
</dbReference>
<dbReference type="GO" id="GO:0042800">
    <property type="term" value="F:histone H3K4 methyltransferase activity"/>
    <property type="evidence" value="ECO:0007669"/>
    <property type="project" value="TreeGrafter"/>
</dbReference>
<keyword evidence="2" id="KW-1185">Reference proteome</keyword>
<dbReference type="GO" id="GO:0005634">
    <property type="term" value="C:nucleus"/>
    <property type="evidence" value="ECO:0007669"/>
    <property type="project" value="TreeGrafter"/>
</dbReference>
<dbReference type="GO" id="GO:0003697">
    <property type="term" value="F:single-stranded DNA binding"/>
    <property type="evidence" value="ECO:0007669"/>
    <property type="project" value="TreeGrafter"/>
</dbReference>
<keyword evidence="1" id="KW-0808">Transferase</keyword>